<organism evidence="2 3">
    <name type="scientific">Vigna unguiculata</name>
    <name type="common">Cowpea</name>
    <dbReference type="NCBI Taxonomy" id="3917"/>
    <lineage>
        <taxon>Eukaryota</taxon>
        <taxon>Viridiplantae</taxon>
        <taxon>Streptophyta</taxon>
        <taxon>Embryophyta</taxon>
        <taxon>Tracheophyta</taxon>
        <taxon>Spermatophyta</taxon>
        <taxon>Magnoliopsida</taxon>
        <taxon>eudicotyledons</taxon>
        <taxon>Gunneridae</taxon>
        <taxon>Pentapetalae</taxon>
        <taxon>rosids</taxon>
        <taxon>fabids</taxon>
        <taxon>Fabales</taxon>
        <taxon>Fabaceae</taxon>
        <taxon>Papilionoideae</taxon>
        <taxon>50 kb inversion clade</taxon>
        <taxon>NPAAA clade</taxon>
        <taxon>indigoferoid/millettioid clade</taxon>
        <taxon>Phaseoleae</taxon>
        <taxon>Vigna</taxon>
    </lineage>
</organism>
<accession>A0A4D6LEJ0</accession>
<feature type="region of interest" description="Disordered" evidence="1">
    <location>
        <begin position="149"/>
        <end position="191"/>
    </location>
</feature>
<name>A0A4D6LEJ0_VIGUN</name>
<keyword evidence="3" id="KW-1185">Reference proteome</keyword>
<reference evidence="2 3" key="1">
    <citation type="submission" date="2019-04" db="EMBL/GenBank/DDBJ databases">
        <title>An improved genome assembly and genetic linkage map for asparagus bean, Vigna unguiculata ssp. sesquipedialis.</title>
        <authorList>
            <person name="Xia Q."/>
            <person name="Zhang R."/>
            <person name="Dong Y."/>
        </authorList>
    </citation>
    <scope>NUCLEOTIDE SEQUENCE [LARGE SCALE GENOMIC DNA]</scope>
    <source>
        <tissue evidence="2">Leaf</tissue>
    </source>
</reference>
<feature type="region of interest" description="Disordered" evidence="1">
    <location>
        <begin position="64"/>
        <end position="105"/>
    </location>
</feature>
<dbReference type="Proteomes" id="UP000501690">
    <property type="component" value="Linkage Group LG3"/>
</dbReference>
<proteinExistence type="predicted"/>
<dbReference type="EMBL" id="CP039347">
    <property type="protein sequence ID" value="QCD87029.1"/>
    <property type="molecule type" value="Genomic_DNA"/>
</dbReference>
<sequence>MTATPRQPPLTPATTVPPQICSRTIFDHREAPHTAAPRRSCNAPPRIFLHIPEYEAATIKTTAAPHAGNNTSTPPLHLQRASNLRHREPPSSSAPADLRQPSLSPFAPIDPPFQSCIAPPWKRELALVASAPVRNTSVPQPRTCSERASIAIPPLTLHQPTAGKRSNVSTRSNQHHSFKPPWKPQSTTSIA</sequence>
<evidence type="ECO:0000313" key="3">
    <source>
        <dbReference type="Proteomes" id="UP000501690"/>
    </source>
</evidence>
<evidence type="ECO:0000313" key="2">
    <source>
        <dbReference type="EMBL" id="QCD87029.1"/>
    </source>
</evidence>
<protein>
    <submittedName>
        <fullName evidence="2">Uncharacterized protein</fullName>
    </submittedName>
</protein>
<evidence type="ECO:0000256" key="1">
    <source>
        <dbReference type="SAM" id="MobiDB-lite"/>
    </source>
</evidence>
<gene>
    <name evidence="2" type="ORF">DEO72_LG3g1560</name>
</gene>
<dbReference type="AlphaFoldDB" id="A0A4D6LEJ0"/>